<reference evidence="1" key="2">
    <citation type="journal article" date="2015" name="Fish Shellfish Immunol.">
        <title>Early steps in the European eel (Anguilla anguilla)-Vibrio vulnificus interaction in the gills: Role of the RtxA13 toxin.</title>
        <authorList>
            <person name="Callol A."/>
            <person name="Pajuelo D."/>
            <person name="Ebbesson L."/>
            <person name="Teles M."/>
            <person name="MacKenzie S."/>
            <person name="Amaro C."/>
        </authorList>
    </citation>
    <scope>NUCLEOTIDE SEQUENCE</scope>
</reference>
<protein>
    <submittedName>
        <fullName evidence="1">Uncharacterized protein</fullName>
    </submittedName>
</protein>
<name>A0A0E9VU26_ANGAN</name>
<dbReference type="AlphaFoldDB" id="A0A0E9VU26"/>
<proteinExistence type="predicted"/>
<dbReference type="EMBL" id="GBXM01027035">
    <property type="protein sequence ID" value="JAH81542.1"/>
    <property type="molecule type" value="Transcribed_RNA"/>
</dbReference>
<organism evidence="1">
    <name type="scientific">Anguilla anguilla</name>
    <name type="common">European freshwater eel</name>
    <name type="synonym">Muraena anguilla</name>
    <dbReference type="NCBI Taxonomy" id="7936"/>
    <lineage>
        <taxon>Eukaryota</taxon>
        <taxon>Metazoa</taxon>
        <taxon>Chordata</taxon>
        <taxon>Craniata</taxon>
        <taxon>Vertebrata</taxon>
        <taxon>Euteleostomi</taxon>
        <taxon>Actinopterygii</taxon>
        <taxon>Neopterygii</taxon>
        <taxon>Teleostei</taxon>
        <taxon>Anguilliformes</taxon>
        <taxon>Anguillidae</taxon>
        <taxon>Anguilla</taxon>
    </lineage>
</organism>
<reference evidence="1" key="1">
    <citation type="submission" date="2014-11" db="EMBL/GenBank/DDBJ databases">
        <authorList>
            <person name="Amaro Gonzalez C."/>
        </authorList>
    </citation>
    <scope>NUCLEOTIDE SEQUENCE</scope>
</reference>
<evidence type="ECO:0000313" key="1">
    <source>
        <dbReference type="EMBL" id="JAH81542.1"/>
    </source>
</evidence>
<sequence length="27" mass="3246">MTEFALEQQRQINCISWFKSSFLLLLV</sequence>
<accession>A0A0E9VU26</accession>